<dbReference type="InterPro" id="IPR035979">
    <property type="entry name" value="RBD_domain_sf"/>
</dbReference>
<dbReference type="GO" id="GO:0005634">
    <property type="term" value="C:nucleus"/>
    <property type="evidence" value="ECO:0007669"/>
    <property type="project" value="TreeGrafter"/>
</dbReference>
<gene>
    <name evidence="5" type="ORF">DCAF_LOCUS14074</name>
</gene>
<dbReference type="Pfam" id="PF13865">
    <property type="entry name" value="FoP_duplication"/>
    <property type="match status" value="1"/>
</dbReference>
<dbReference type="SMART" id="SM00360">
    <property type="entry name" value="RRM"/>
    <property type="match status" value="1"/>
</dbReference>
<dbReference type="Gene3D" id="3.30.70.330">
    <property type="match status" value="1"/>
</dbReference>
<feature type="compositionally biased region" description="Basic and acidic residues" evidence="3">
    <location>
        <begin position="345"/>
        <end position="358"/>
    </location>
</feature>
<dbReference type="InterPro" id="IPR025715">
    <property type="entry name" value="FoP_C"/>
</dbReference>
<protein>
    <recommendedName>
        <fullName evidence="4">RRM domain-containing protein</fullName>
    </recommendedName>
</protein>
<evidence type="ECO:0000256" key="1">
    <source>
        <dbReference type="ARBA" id="ARBA00022884"/>
    </source>
</evidence>
<dbReference type="PANTHER" id="PTHR19965">
    <property type="entry name" value="RNA AND EXPORT FACTOR BINDING PROTEIN"/>
    <property type="match status" value="1"/>
</dbReference>
<evidence type="ECO:0000259" key="4">
    <source>
        <dbReference type="PROSITE" id="PS50102"/>
    </source>
</evidence>
<evidence type="ECO:0000256" key="3">
    <source>
        <dbReference type="SAM" id="MobiDB-lite"/>
    </source>
</evidence>
<feature type="domain" description="RRM" evidence="4">
    <location>
        <begin position="155"/>
        <end position="252"/>
    </location>
</feature>
<feature type="region of interest" description="Disordered" evidence="3">
    <location>
        <begin position="1"/>
        <end position="64"/>
    </location>
</feature>
<dbReference type="AlphaFoldDB" id="A0AAV1RRM6"/>
<dbReference type="Proteomes" id="UP001314170">
    <property type="component" value="Unassembled WGS sequence"/>
</dbReference>
<dbReference type="EMBL" id="CAWUPB010001156">
    <property type="protein sequence ID" value="CAK7339026.1"/>
    <property type="molecule type" value="Genomic_DNA"/>
</dbReference>
<name>A0AAV1RRM6_9ROSI</name>
<dbReference type="SUPFAM" id="SSF54928">
    <property type="entry name" value="RNA-binding domain, RBD"/>
    <property type="match status" value="1"/>
</dbReference>
<sequence length="364" mass="39624">MAATVDMSLDDIIKKNRERGRGRGRASRGRGTGRPFNSGRGTGRPFNSGRGSGRPFNSGRMAGAVRRGPLSVNARPSKYTIAKASSKLWMISSLLVHGVFAKEFLRLTSELELSPISKHWVSHAPSRRIRSLPWHHDLLEDSIRAAGITGLEVGTKLYVSNLDYGVTNEDIRELFAEIGDLKRFAVHYDKNGRPSSLLLVTLLFLGYGVSAFHELGSAEVMYTRRSDAFSALKKYNNVLLDGKPMKIEIVGTNPEVPISARVNVTGANGKKRRTVVMTPGSAPGRGAPVNNRGSGLANNNVMYVLLDLCSQSRRGGGGLRNGVRNGRGRAPGRGRGRGKMQPVDKSADDLDKELETYHAEAMQT</sequence>
<comment type="caution">
    <text evidence="5">The sequence shown here is derived from an EMBL/GenBank/DDBJ whole genome shotgun (WGS) entry which is preliminary data.</text>
</comment>
<dbReference type="SMART" id="SM01218">
    <property type="entry name" value="FoP_duplication"/>
    <property type="match status" value="1"/>
</dbReference>
<organism evidence="5 6">
    <name type="scientific">Dovyalis caffra</name>
    <dbReference type="NCBI Taxonomy" id="77055"/>
    <lineage>
        <taxon>Eukaryota</taxon>
        <taxon>Viridiplantae</taxon>
        <taxon>Streptophyta</taxon>
        <taxon>Embryophyta</taxon>
        <taxon>Tracheophyta</taxon>
        <taxon>Spermatophyta</taxon>
        <taxon>Magnoliopsida</taxon>
        <taxon>eudicotyledons</taxon>
        <taxon>Gunneridae</taxon>
        <taxon>Pentapetalae</taxon>
        <taxon>rosids</taxon>
        <taxon>fabids</taxon>
        <taxon>Malpighiales</taxon>
        <taxon>Salicaceae</taxon>
        <taxon>Flacourtieae</taxon>
        <taxon>Dovyalis</taxon>
    </lineage>
</organism>
<feature type="compositionally biased region" description="Basic and acidic residues" evidence="3">
    <location>
        <begin position="11"/>
        <end position="21"/>
    </location>
</feature>
<dbReference type="CDD" id="cd12680">
    <property type="entry name" value="RRM_THOC4"/>
    <property type="match status" value="1"/>
</dbReference>
<feature type="compositionally biased region" description="Basic residues" evidence="3">
    <location>
        <begin position="326"/>
        <end position="338"/>
    </location>
</feature>
<feature type="region of interest" description="Disordered" evidence="3">
    <location>
        <begin position="315"/>
        <end position="364"/>
    </location>
</feature>
<evidence type="ECO:0000313" key="5">
    <source>
        <dbReference type="EMBL" id="CAK7339026.1"/>
    </source>
</evidence>
<dbReference type="GO" id="GO:0003729">
    <property type="term" value="F:mRNA binding"/>
    <property type="evidence" value="ECO:0007669"/>
    <property type="project" value="TreeGrafter"/>
</dbReference>
<keyword evidence="6" id="KW-1185">Reference proteome</keyword>
<dbReference type="InterPro" id="IPR051229">
    <property type="entry name" value="ALYREF_mRNA_export"/>
</dbReference>
<dbReference type="PANTHER" id="PTHR19965:SF33">
    <property type="entry name" value="THO COMPLEX SUBUNIT 4D"/>
    <property type="match status" value="1"/>
</dbReference>
<dbReference type="InterPro" id="IPR000504">
    <property type="entry name" value="RRM_dom"/>
</dbReference>
<evidence type="ECO:0000256" key="2">
    <source>
        <dbReference type="PROSITE-ProRule" id="PRU00176"/>
    </source>
</evidence>
<dbReference type="Pfam" id="PF00076">
    <property type="entry name" value="RRM_1"/>
    <property type="match status" value="1"/>
</dbReference>
<keyword evidence="1 2" id="KW-0694">RNA-binding</keyword>
<proteinExistence type="predicted"/>
<evidence type="ECO:0000313" key="6">
    <source>
        <dbReference type="Proteomes" id="UP001314170"/>
    </source>
</evidence>
<dbReference type="GO" id="GO:0006406">
    <property type="term" value="P:mRNA export from nucleus"/>
    <property type="evidence" value="ECO:0007669"/>
    <property type="project" value="TreeGrafter"/>
</dbReference>
<reference evidence="5 6" key="1">
    <citation type="submission" date="2024-01" db="EMBL/GenBank/DDBJ databases">
        <authorList>
            <person name="Waweru B."/>
        </authorList>
    </citation>
    <scope>NUCLEOTIDE SEQUENCE [LARGE SCALE GENOMIC DNA]</scope>
</reference>
<dbReference type="InterPro" id="IPR012677">
    <property type="entry name" value="Nucleotide-bd_a/b_plait_sf"/>
</dbReference>
<accession>A0AAV1RRM6</accession>
<dbReference type="PROSITE" id="PS50102">
    <property type="entry name" value="RRM"/>
    <property type="match status" value="1"/>
</dbReference>